<organism evidence="2">
    <name type="scientific">uncultured Sphingobacteriales bacterium HF0010_19H17</name>
    <dbReference type="NCBI Taxonomy" id="710990"/>
    <lineage>
        <taxon>Bacteria</taxon>
        <taxon>Pseudomonadati</taxon>
        <taxon>Bacteroidota</taxon>
        <taxon>Sphingobacteriia</taxon>
        <taxon>Sphingobacteriales</taxon>
        <taxon>environmental samples</taxon>
    </lineage>
</organism>
<feature type="domain" description="Serine aminopeptidase S33" evidence="1">
    <location>
        <begin position="24"/>
        <end position="254"/>
    </location>
</feature>
<dbReference type="PRINTS" id="PR00111">
    <property type="entry name" value="ABHYDROLASE"/>
</dbReference>
<dbReference type="InterPro" id="IPR051044">
    <property type="entry name" value="MAG_DAG_Lipase"/>
</dbReference>
<accession>E0XRF0</accession>
<reference evidence="2" key="1">
    <citation type="journal article" date="2011" name="Environ. Microbiol.">
        <title>Time-series analyses of Monterey Bay coastal microbial picoplankton using a 'genome proxy' microarray.</title>
        <authorList>
            <person name="Rich V.I."/>
            <person name="Pham V.D."/>
            <person name="Eppley J."/>
            <person name="Shi Y."/>
            <person name="DeLong E.F."/>
        </authorList>
    </citation>
    <scope>NUCLEOTIDE SEQUENCE</scope>
</reference>
<evidence type="ECO:0000259" key="1">
    <source>
        <dbReference type="Pfam" id="PF12146"/>
    </source>
</evidence>
<dbReference type="InterPro" id="IPR000073">
    <property type="entry name" value="AB_hydrolase_1"/>
</dbReference>
<name>E0XRF0_9SPHI</name>
<dbReference type="Gene3D" id="3.40.50.1820">
    <property type="entry name" value="alpha/beta hydrolase"/>
    <property type="match status" value="1"/>
</dbReference>
<dbReference type="SUPFAM" id="SSF53474">
    <property type="entry name" value="alpha/beta-Hydrolases"/>
    <property type="match status" value="1"/>
</dbReference>
<sequence>MHSYKVQTIDHLNLHVTHWYKIENSKGTLCIIHGLGEHQERYAHVAKFYSEHGFNVFTYDQRGHGKSEGKRGHSPGIEFNLDDLERVIKTIPKEHLFIYGHSFGGNVLANFLLRKQPNYLSGAILSSAWFELAQQPNILEFAMANVMNKIAPGFTQNSKIKANHLSNEPSVCEAYVTDHLNHDKISVRLFSDFYAAGKWAIKNADKLPVETLLVHGADDAIISSHGTVEFTENSKGLAKCKIFENTKHEPHNDKTHETLFAYTLSWLESRLD</sequence>
<evidence type="ECO:0000313" key="2">
    <source>
        <dbReference type="EMBL" id="ADI16991.1"/>
    </source>
</evidence>
<dbReference type="AlphaFoldDB" id="E0XRF0"/>
<dbReference type="InterPro" id="IPR022742">
    <property type="entry name" value="Hydrolase_4"/>
</dbReference>
<proteinExistence type="predicted"/>
<dbReference type="PANTHER" id="PTHR11614">
    <property type="entry name" value="PHOSPHOLIPASE-RELATED"/>
    <property type="match status" value="1"/>
</dbReference>
<dbReference type="EMBL" id="GU474851">
    <property type="protein sequence ID" value="ADI16991.1"/>
    <property type="molecule type" value="Genomic_DNA"/>
</dbReference>
<protein>
    <submittedName>
        <fullName evidence="2">Lysophospholipase</fullName>
    </submittedName>
</protein>
<dbReference type="Pfam" id="PF12146">
    <property type="entry name" value="Hydrolase_4"/>
    <property type="match status" value="1"/>
</dbReference>
<dbReference type="InterPro" id="IPR029058">
    <property type="entry name" value="AB_hydrolase_fold"/>
</dbReference>